<organism evidence="1 2">
    <name type="scientific">Brevundimonas nasdae</name>
    <dbReference type="NCBI Taxonomy" id="172043"/>
    <lineage>
        <taxon>Bacteria</taxon>
        <taxon>Pseudomonadati</taxon>
        <taxon>Pseudomonadota</taxon>
        <taxon>Alphaproteobacteria</taxon>
        <taxon>Caulobacterales</taxon>
        <taxon>Caulobacteraceae</taxon>
        <taxon>Brevundimonas</taxon>
    </lineage>
</organism>
<reference evidence="1 2" key="1">
    <citation type="submission" date="2021-07" db="EMBL/GenBank/DDBJ databases">
        <title>Isolation and characterization of bacteria from a gold mining with a capacity of golden bioaccumulation.</title>
        <authorList>
            <person name="Yang X.J."/>
        </authorList>
    </citation>
    <scope>NUCLEOTIDE SEQUENCE [LARGE SCALE GENOMIC DNA]</scope>
    <source>
        <strain evidence="1 2">Au29</strain>
    </source>
</reference>
<proteinExistence type="predicted"/>
<dbReference type="GeneID" id="94375187"/>
<evidence type="ECO:0008006" key="3">
    <source>
        <dbReference type="Google" id="ProtNLM"/>
    </source>
</evidence>
<evidence type="ECO:0000313" key="2">
    <source>
        <dbReference type="Proteomes" id="UP000824334"/>
    </source>
</evidence>
<accession>A0ABX8TNV0</accession>
<evidence type="ECO:0000313" key="1">
    <source>
        <dbReference type="EMBL" id="QYC11863.1"/>
    </source>
</evidence>
<protein>
    <recommendedName>
        <fullName evidence="3">Arginase</fullName>
    </recommendedName>
</protein>
<name>A0ABX8TNV0_9CAUL</name>
<keyword evidence="2" id="KW-1185">Reference proteome</keyword>
<gene>
    <name evidence="1" type="ORF">KWG56_07910</name>
</gene>
<dbReference type="RefSeq" id="WP_219354370.1">
    <property type="nucleotide sequence ID" value="NZ_CP080034.1"/>
</dbReference>
<dbReference type="EMBL" id="CP080034">
    <property type="protein sequence ID" value="QYC11863.1"/>
    <property type="molecule type" value="Genomic_DNA"/>
</dbReference>
<sequence length="305" mass="32837">MRPVLLHLDDALTSQTALEGRVLSDGGRSVECRDLGPSVRLWGRPASLQALEDRVRAGLGDDARPLLTFMGSGDFHHVSALLVRLASERAPEEAITVVHFDNHPDWVRYQNGLHCGSWVATAARLPSVSKVITMGVCSSDILPPGSKEGDVSLIQDGVLELYAHAAPGGGTLDLFGKDFATIQSLGEDGFADFLATRIETESLYITIDKDVLRPDDAATNWDQGQMTLAYLQRLLAVAARGRRLVGADVIGDWSHPRYGGGGLAPLLKKGEALLDQPWSAPSVEARAHNQAVNLSLYETLQELAA</sequence>
<dbReference type="Proteomes" id="UP000824334">
    <property type="component" value="Chromosome"/>
</dbReference>